<accession>A0A0A0RTC2</accession>
<dbReference type="KEGG" id="vg:26796959"/>
<protein>
    <submittedName>
        <fullName evidence="1">Uncharacterized protein</fullName>
    </submittedName>
</protein>
<dbReference type="EMBL" id="KM652554">
    <property type="protein sequence ID" value="AIW02684.1"/>
    <property type="molecule type" value="Genomic_DNA"/>
</dbReference>
<name>A0A0A0RTC2_9CAUD</name>
<evidence type="ECO:0000313" key="1">
    <source>
        <dbReference type="EMBL" id="AIW02684.1"/>
    </source>
</evidence>
<keyword evidence="2" id="KW-1185">Reference proteome</keyword>
<gene>
    <name evidence="1" type="primary">230</name>
    <name evidence="1" type="ORF">PBI_JAY2JAY_230</name>
</gene>
<dbReference type="RefSeq" id="YP_009225911.1">
    <property type="nucleotide sequence ID" value="NC_029098.1"/>
</dbReference>
<organism evidence="1 2">
    <name type="scientific">Streptomyces phage Jay2Jay</name>
    <dbReference type="NCBI Taxonomy" id="1556290"/>
    <lineage>
        <taxon>Viruses</taxon>
        <taxon>Duplodnaviria</taxon>
        <taxon>Heunggongvirae</taxon>
        <taxon>Uroviricota</taxon>
        <taxon>Caudoviricetes</taxon>
        <taxon>Stanwilliamsviridae</taxon>
        <taxon>Boydwoodruffvirinae</taxon>
        <taxon>Samistivirus</taxon>
        <taxon>Samistivirus jay2jay</taxon>
    </lineage>
</organism>
<dbReference type="OrthoDB" id="17745at10239"/>
<evidence type="ECO:0000313" key="2">
    <source>
        <dbReference type="Proteomes" id="UP000030200"/>
    </source>
</evidence>
<dbReference type="GeneID" id="26796959"/>
<proteinExistence type="predicted"/>
<reference evidence="1 2" key="1">
    <citation type="submission" date="2014-09" db="EMBL/GenBank/DDBJ databases">
        <authorList>
            <person name="Gicewicz E.A."/>
            <person name="Hiryak K.M."/>
            <person name="Horoschock A.N."/>
            <person name="Kneeream E.R."/>
            <person name="Luchetta J."/>
            <person name="Mikolon A.R."/>
            <person name="Smith S.N."/>
            <person name="Svintozelskiy S."/>
            <person name="Yucha M.L."/>
            <person name="Manna D.P."/>
            <person name="Pidcock K.A."/>
            <person name="Laing C.E."/>
            <person name="Schaff J.E."/>
            <person name="Dashiell C.L."/>
            <person name="Macialek J.A."/>
            <person name="Anders K.R."/>
            <person name="Braun M.A."/>
            <person name="Delesalle V.A."/>
            <person name="Hughes L.E."/>
            <person name="Ware V.C."/>
            <person name="Bradley K.W."/>
            <person name="Barker L.P."/>
            <person name="Asai D.J."/>
            <person name="Bowman C.A."/>
            <person name="Russell D.A."/>
            <person name="Pope W.H."/>
            <person name="Jacobs-Sera D."/>
            <person name="Hendrix R.W."/>
            <person name="Hatfull G.F."/>
        </authorList>
    </citation>
    <scope>NUCLEOTIDE SEQUENCE [LARGE SCALE GENOMIC DNA]</scope>
</reference>
<dbReference type="Proteomes" id="UP000030200">
    <property type="component" value="Segment"/>
</dbReference>
<sequence length="103" mass="11596">MSVENAWALMQMQKTEELFREFSFEPGTGFTCDLVKYPATQHDVPNYALRAYSSTYDNLTEHQRMLIAEQIGRLIQSIRSLGVNCILEVHDAPGKSGSKGRNG</sequence>